<reference evidence="2 3" key="1">
    <citation type="submission" date="2020-08" db="EMBL/GenBank/DDBJ databases">
        <title>Hymenobacter sp. S2-20-2 genome sequencing.</title>
        <authorList>
            <person name="Jin L."/>
        </authorList>
    </citation>
    <scope>NUCLEOTIDE SEQUENCE [LARGE SCALE GENOMIC DNA]</scope>
    <source>
        <strain evidence="2 3">S2-20-2</strain>
    </source>
</reference>
<name>A0A7G7W7P6_9BACT</name>
<evidence type="ECO:0000256" key="1">
    <source>
        <dbReference type="SAM" id="SignalP"/>
    </source>
</evidence>
<organism evidence="2 3">
    <name type="scientific">Hymenobacter sediminicola</name>
    <dbReference type="NCBI Taxonomy" id="2761579"/>
    <lineage>
        <taxon>Bacteria</taxon>
        <taxon>Pseudomonadati</taxon>
        <taxon>Bacteroidota</taxon>
        <taxon>Cytophagia</taxon>
        <taxon>Cytophagales</taxon>
        <taxon>Hymenobacteraceae</taxon>
        <taxon>Hymenobacter</taxon>
    </lineage>
</organism>
<proteinExistence type="predicted"/>
<dbReference type="Gene3D" id="3.10.450.50">
    <property type="match status" value="1"/>
</dbReference>
<dbReference type="RefSeq" id="WP_185888301.1">
    <property type="nucleotide sequence ID" value="NZ_CP060202.1"/>
</dbReference>
<dbReference type="Pfam" id="PF16022">
    <property type="entry name" value="DUF4783"/>
    <property type="match status" value="1"/>
</dbReference>
<dbReference type="EMBL" id="CP060202">
    <property type="protein sequence ID" value="QNH62389.1"/>
    <property type="molecule type" value="Genomic_DNA"/>
</dbReference>
<feature type="signal peptide" evidence="1">
    <location>
        <begin position="1"/>
        <end position="23"/>
    </location>
</feature>
<feature type="chain" id="PRO_5028992223" evidence="1">
    <location>
        <begin position="24"/>
        <end position="132"/>
    </location>
</feature>
<dbReference type="KEGG" id="hsk:H4317_00740"/>
<evidence type="ECO:0000313" key="2">
    <source>
        <dbReference type="EMBL" id="QNH62389.1"/>
    </source>
</evidence>
<sequence length="132" mass="14619">MKRIFFPAFLLVWLLLSSMMVQAQGEAFGAVRGALRNASSRELSQYFGATVGISFDGDRQNYSSTQAEFVMKDFFAKTAPSTFEIVHQGASQGGIPYAIGKYNGKSGSYRVFIKMKNTNGALRIDTMDFTKE</sequence>
<accession>A0A7G7W7P6</accession>
<keyword evidence="3" id="KW-1185">Reference proteome</keyword>
<protein>
    <submittedName>
        <fullName evidence="2">DUF4783 domain-containing protein</fullName>
    </submittedName>
</protein>
<dbReference type="InterPro" id="IPR031977">
    <property type="entry name" value="DUF4783"/>
</dbReference>
<dbReference type="Proteomes" id="UP000515489">
    <property type="component" value="Chromosome"/>
</dbReference>
<keyword evidence="1" id="KW-0732">Signal</keyword>
<dbReference type="AlphaFoldDB" id="A0A7G7W7P6"/>
<gene>
    <name evidence="2" type="ORF">H4317_00740</name>
</gene>
<evidence type="ECO:0000313" key="3">
    <source>
        <dbReference type="Proteomes" id="UP000515489"/>
    </source>
</evidence>